<proteinExistence type="predicted"/>
<dbReference type="PANTHER" id="PTHR36151:SF3">
    <property type="entry name" value="ER-BOUND OXYGENASE MPAB_MPAB'_RUBBER OXYGENASE CATALYTIC DOMAIN-CONTAINING PROTEIN"/>
    <property type="match status" value="1"/>
</dbReference>
<evidence type="ECO:0000313" key="3">
    <source>
        <dbReference type="Proteomes" id="UP001225605"/>
    </source>
</evidence>
<sequence length="455" mass="50237">MTTQDVLGPGSTTWQHLGQWRLLLVIHRTLLLQAAHPAIGAAVGQFSVYTARPWRRFLRTLDSLQNYVYGTASERERELARLERLHRRMRGTDDHGRPFTAADTGARAWVHLTLFEAVLTLHDLGGDPLDRAEAERFYDEWRQLGRLFGLTAADQPADLDEFRAYFDRMASDVLEDNPTVRDLLSGSIFRVPPPSNLPVPDLVWAPLRHLVVSTAVQATTATLPDAYRRRLRLTTAPGAGLLVLGAHHAARVVADLLPTPWRYLPMASAAIRATGSVRAVPGTDPGTFFGTILDQSGDGVVRWADLLGMAREISVHLDLDEADENDVHDAFESWWRQLLAATGAPADGSVTRAAYLTAIAEGRYPGTSDPGQGYGRVTDVVCRLIDRNDDGEVTQAEYSRLLDRSPRRHELIAALRSLDRDGNGTLHTGEFREALDAFLTGRADLAAGRHLLGRV</sequence>
<evidence type="ECO:0000313" key="2">
    <source>
        <dbReference type="EMBL" id="MDQ2588265.1"/>
    </source>
</evidence>
<dbReference type="RefSeq" id="WP_306749909.1">
    <property type="nucleotide sequence ID" value="NZ_NSDM01000017.1"/>
</dbReference>
<comment type="caution">
    <text evidence="2">The sequence shown here is derived from an EMBL/GenBank/DDBJ whole genome shotgun (WGS) entry which is preliminary data.</text>
</comment>
<protein>
    <recommendedName>
        <fullName evidence="1">EF-hand domain-containing protein</fullName>
    </recommendedName>
</protein>
<dbReference type="Gene3D" id="1.10.238.10">
    <property type="entry name" value="EF-hand"/>
    <property type="match status" value="1"/>
</dbReference>
<dbReference type="Proteomes" id="UP001225605">
    <property type="component" value="Unassembled WGS sequence"/>
</dbReference>
<evidence type="ECO:0000259" key="1">
    <source>
        <dbReference type="PROSITE" id="PS50222"/>
    </source>
</evidence>
<dbReference type="PROSITE" id="PS50222">
    <property type="entry name" value="EF_HAND_2"/>
    <property type="match status" value="1"/>
</dbReference>
<dbReference type="SMART" id="SM00054">
    <property type="entry name" value="EFh"/>
    <property type="match status" value="2"/>
</dbReference>
<feature type="domain" description="EF-hand" evidence="1">
    <location>
        <begin position="406"/>
        <end position="441"/>
    </location>
</feature>
<dbReference type="PANTHER" id="PTHR36151">
    <property type="entry name" value="BLR2777 PROTEIN"/>
    <property type="match status" value="1"/>
</dbReference>
<gene>
    <name evidence="2" type="ORF">CKY47_30735</name>
</gene>
<reference evidence="2 3" key="1">
    <citation type="submission" date="2017-06" db="EMBL/GenBank/DDBJ databases">
        <title>Cultured bacterium strain Saccharothrix yanglingensis Hhs.015.</title>
        <authorList>
            <person name="Xia Y."/>
        </authorList>
    </citation>
    <scope>NUCLEOTIDE SEQUENCE [LARGE SCALE GENOMIC DNA]</scope>
    <source>
        <strain evidence="2 3">Hhs.015</strain>
    </source>
</reference>
<dbReference type="InterPro" id="IPR018713">
    <property type="entry name" value="MPAB/Lcp_cat_dom"/>
</dbReference>
<keyword evidence="3" id="KW-1185">Reference proteome</keyword>
<dbReference type="InterPro" id="IPR011992">
    <property type="entry name" value="EF-hand-dom_pair"/>
</dbReference>
<accession>A0ABU0X808</accession>
<dbReference type="SUPFAM" id="SSF47473">
    <property type="entry name" value="EF-hand"/>
    <property type="match status" value="1"/>
</dbReference>
<organism evidence="2 3">
    <name type="scientific">Saccharothrix yanglingensis</name>
    <dbReference type="NCBI Taxonomy" id="659496"/>
    <lineage>
        <taxon>Bacteria</taxon>
        <taxon>Bacillati</taxon>
        <taxon>Actinomycetota</taxon>
        <taxon>Actinomycetes</taxon>
        <taxon>Pseudonocardiales</taxon>
        <taxon>Pseudonocardiaceae</taxon>
        <taxon>Saccharothrix</taxon>
    </lineage>
</organism>
<dbReference type="InterPro" id="IPR002048">
    <property type="entry name" value="EF_hand_dom"/>
</dbReference>
<dbReference type="EMBL" id="NSDM01000017">
    <property type="protein sequence ID" value="MDQ2588265.1"/>
    <property type="molecule type" value="Genomic_DNA"/>
</dbReference>
<name>A0ABU0X808_9PSEU</name>
<dbReference type="Pfam" id="PF09995">
    <property type="entry name" value="MPAB_Lcp_cat"/>
    <property type="match status" value="1"/>
</dbReference>